<accession>A0A6I1FR73</accession>
<sequence>MEKSTNHFFYVLECKDQSLYGGYTTDLEKRIKAHNSGKGAKYTRGRGPVRLIHSELFNTVTEAMQAEYAFKQLTRKQKINYLQNGGSRYDS</sequence>
<dbReference type="Proteomes" id="UP000429595">
    <property type="component" value="Unassembled WGS sequence"/>
</dbReference>
<evidence type="ECO:0000256" key="1">
    <source>
        <dbReference type="ARBA" id="ARBA00007435"/>
    </source>
</evidence>
<dbReference type="InterPro" id="IPR000305">
    <property type="entry name" value="GIY-YIG_endonuc"/>
</dbReference>
<keyword evidence="4" id="KW-1185">Reference proteome</keyword>
<dbReference type="Pfam" id="PF01541">
    <property type="entry name" value="GIY-YIG"/>
    <property type="match status" value="1"/>
</dbReference>
<feature type="domain" description="GIY-YIG" evidence="2">
    <location>
        <begin position="5"/>
        <end position="81"/>
    </location>
</feature>
<comment type="similarity">
    <text evidence="1">Belongs to the UPF0213 family.</text>
</comment>
<dbReference type="InterPro" id="IPR050190">
    <property type="entry name" value="UPF0213_domain"/>
</dbReference>
<dbReference type="EMBL" id="WEIO01000015">
    <property type="protein sequence ID" value="KAB7704323.1"/>
    <property type="molecule type" value="Genomic_DNA"/>
</dbReference>
<proteinExistence type="inferred from homology"/>
<dbReference type="Gene3D" id="3.40.1440.10">
    <property type="entry name" value="GIY-YIG endonuclease"/>
    <property type="match status" value="1"/>
</dbReference>
<dbReference type="PROSITE" id="PS50164">
    <property type="entry name" value="GIY_YIG"/>
    <property type="match status" value="1"/>
</dbReference>
<dbReference type="AlphaFoldDB" id="A0A6I1FR73"/>
<evidence type="ECO:0000313" key="4">
    <source>
        <dbReference type="Proteomes" id="UP000429595"/>
    </source>
</evidence>
<dbReference type="RefSeq" id="WP_152154476.1">
    <property type="nucleotide sequence ID" value="NZ_WEIO01000015.1"/>
</dbReference>
<evidence type="ECO:0000313" key="3">
    <source>
        <dbReference type="EMBL" id="KAB7704323.1"/>
    </source>
</evidence>
<protein>
    <submittedName>
        <fullName evidence="3">GIY-YIG nuclease family protein</fullName>
    </submittedName>
</protein>
<gene>
    <name evidence="3" type="ORF">F9802_18075</name>
</gene>
<dbReference type="PANTHER" id="PTHR34477:SF1">
    <property type="entry name" value="UPF0213 PROTEIN YHBQ"/>
    <property type="match status" value="1"/>
</dbReference>
<dbReference type="CDD" id="cd10456">
    <property type="entry name" value="GIY-YIG_UPF0213"/>
    <property type="match status" value="1"/>
</dbReference>
<comment type="caution">
    <text evidence="3">The sequence shown here is derived from an EMBL/GenBank/DDBJ whole genome shotgun (WGS) entry which is preliminary data.</text>
</comment>
<dbReference type="PANTHER" id="PTHR34477">
    <property type="entry name" value="UPF0213 PROTEIN YHBQ"/>
    <property type="match status" value="1"/>
</dbReference>
<organism evidence="3 4">
    <name type="scientific">Bacillus aerolatus</name>
    <dbReference type="NCBI Taxonomy" id="2653354"/>
    <lineage>
        <taxon>Bacteria</taxon>
        <taxon>Bacillati</taxon>
        <taxon>Bacillota</taxon>
        <taxon>Bacilli</taxon>
        <taxon>Bacillales</taxon>
        <taxon>Bacillaceae</taxon>
        <taxon>Bacillus</taxon>
    </lineage>
</organism>
<reference evidence="3 4" key="1">
    <citation type="submission" date="2019-10" db="EMBL/GenBank/DDBJ databases">
        <title>Bacillus aerolatum sp. nov., isolated from bioaerosol of sport playgrounds.</title>
        <authorList>
            <person name="Chen P."/>
            <person name="Zhang G."/>
        </authorList>
    </citation>
    <scope>NUCLEOTIDE SEQUENCE [LARGE SCALE GENOMIC DNA]</scope>
    <source>
        <strain evidence="3 4">CX253</strain>
    </source>
</reference>
<dbReference type="InterPro" id="IPR035901">
    <property type="entry name" value="GIY-YIG_endonuc_sf"/>
</dbReference>
<dbReference type="SUPFAM" id="SSF82771">
    <property type="entry name" value="GIY-YIG endonuclease"/>
    <property type="match status" value="1"/>
</dbReference>
<evidence type="ECO:0000259" key="2">
    <source>
        <dbReference type="PROSITE" id="PS50164"/>
    </source>
</evidence>
<name>A0A6I1FR73_9BACI</name>